<dbReference type="Pfam" id="PF00999">
    <property type="entry name" value="Na_H_Exchanger"/>
    <property type="match status" value="1"/>
</dbReference>
<feature type="region of interest" description="Disordered" evidence="10">
    <location>
        <begin position="684"/>
        <end position="708"/>
    </location>
</feature>
<keyword evidence="5" id="KW-0630">Potassium</keyword>
<dbReference type="GO" id="GO:0006885">
    <property type="term" value="P:regulation of pH"/>
    <property type="evidence" value="ECO:0007669"/>
    <property type="project" value="TreeGrafter"/>
</dbReference>
<evidence type="ECO:0000259" key="13">
    <source>
        <dbReference type="Pfam" id="PF23256"/>
    </source>
</evidence>
<dbReference type="GO" id="GO:1902600">
    <property type="term" value="P:proton transmembrane transport"/>
    <property type="evidence" value="ECO:0007669"/>
    <property type="project" value="InterPro"/>
</dbReference>
<proteinExistence type="inferred from homology"/>
<protein>
    <submittedName>
        <fullName evidence="14">Cation/h(+) antiporter 15</fullName>
    </submittedName>
</protein>
<evidence type="ECO:0000256" key="2">
    <source>
        <dbReference type="ARBA" id="ARBA00022448"/>
    </source>
</evidence>
<feature type="transmembrane region" description="Helical" evidence="11">
    <location>
        <begin position="109"/>
        <end position="131"/>
    </location>
</feature>
<keyword evidence="3" id="KW-0633">Potassium transport</keyword>
<feature type="transmembrane region" description="Helical" evidence="11">
    <location>
        <begin position="280"/>
        <end position="299"/>
    </location>
</feature>
<feature type="transmembrane region" description="Helical" evidence="11">
    <location>
        <begin position="52"/>
        <end position="70"/>
    </location>
</feature>
<dbReference type="Gene3D" id="1.20.1530.20">
    <property type="match status" value="1"/>
</dbReference>
<dbReference type="EMBL" id="PKMF04000084">
    <property type="protein sequence ID" value="KAK7851655.1"/>
    <property type="molecule type" value="Genomic_DNA"/>
</dbReference>
<dbReference type="GO" id="GO:0012505">
    <property type="term" value="C:endomembrane system"/>
    <property type="evidence" value="ECO:0007669"/>
    <property type="project" value="TreeGrafter"/>
</dbReference>
<evidence type="ECO:0000256" key="6">
    <source>
        <dbReference type="ARBA" id="ARBA00022989"/>
    </source>
</evidence>
<dbReference type="InterPro" id="IPR038770">
    <property type="entry name" value="Na+/solute_symporter_sf"/>
</dbReference>
<evidence type="ECO:0000256" key="3">
    <source>
        <dbReference type="ARBA" id="ARBA00022538"/>
    </source>
</evidence>
<keyword evidence="7" id="KW-0406">Ion transport</keyword>
<feature type="transmembrane region" description="Helical" evidence="11">
    <location>
        <begin position="422"/>
        <end position="441"/>
    </location>
</feature>
<dbReference type="InterPro" id="IPR050794">
    <property type="entry name" value="CPA2_transporter"/>
</dbReference>
<sequence>MDHTSSINATSLILPKPSLEADSKFVCGSPEFDSPKGIFTGYSPLDSVFPTFILQLIAGIVISRVIYLVLRPFRQSKILCSVLGGIVLGPSVMGLNMKFREALFPPIEMGLLNTFSTLGVMYTLFIVSVKTDYMTLVCRAGRITWVIGFAGTFFPWITLMCLFYSYHDYLPPSLQLKFIPFFVASILSLTFFAVVAFALDELNLLTSELGQLSLSSSLIGDLLQWLFVVTVASFKQGSTTQAVAAFASTFIVILICIYGIRPALLSIIKKIPQGQAVDEVYVILILLGASLMGFVTDFVGSSITYGPIILGFIIPGGPPLGSILVEKAECFVMEILLPLFFIRIGYELDVSSLRNWKTSVVLACIIFVGYFAKFLGIFVSSISFKLRPRTAFLLGLIMNNKGIIEFIIYFRWKKYGVLDEETFVVMMLSSLAITAFIAPLTERLYKPQVRLAPNNRRRGTLTIQTTPCTSQFRVITCVHNEENVNSIISLLEASNPTEMSPICVYVIHLEELRGNAAPLLAPYIAKKKKIFMRTNSPISDHIFTAFENYSGNSNGPVIVRPFTMIAPYKSMHENICKIAQEKLTPLIIVPYHENQTHIHGNRVASLIRAFNTNLQTYAPCTVGILVDRSTCQMNTYSFSYNVAVIFIGGEDDREALAYAERMSGHVDVSLTILHVSLRIKKQGELDHTNKGKNKGKSKEAEKEKEKEEEEAMEMEMLMDDALYDEFKVKNISNACVVCREVVAESNAQVMDAIQSLEANYDLVMVGRSRYQVMELNDIEMPSRRSKNNEPLGLIGDALVSSDFYQGWLSLLVLHRCRGPS</sequence>
<evidence type="ECO:0000256" key="1">
    <source>
        <dbReference type="ARBA" id="ARBA00004141"/>
    </source>
</evidence>
<comment type="similarity">
    <text evidence="9">Belongs to the monovalent cation:proton antiporter 2 (CPA2) transporter (TC 2.A.37) family. CHX (TC 2.A.37.4) subfamily.</text>
</comment>
<evidence type="ECO:0000313" key="15">
    <source>
        <dbReference type="Proteomes" id="UP000237347"/>
    </source>
</evidence>
<evidence type="ECO:0000256" key="4">
    <source>
        <dbReference type="ARBA" id="ARBA00022692"/>
    </source>
</evidence>
<dbReference type="GO" id="GO:0016020">
    <property type="term" value="C:membrane"/>
    <property type="evidence" value="ECO:0007669"/>
    <property type="project" value="UniProtKB-SubCell"/>
</dbReference>
<feature type="transmembrane region" description="Helical" evidence="11">
    <location>
        <begin position="305"/>
        <end position="324"/>
    </location>
</feature>
<evidence type="ECO:0000259" key="12">
    <source>
        <dbReference type="Pfam" id="PF00999"/>
    </source>
</evidence>
<evidence type="ECO:0000256" key="11">
    <source>
        <dbReference type="SAM" id="Phobius"/>
    </source>
</evidence>
<keyword evidence="8 11" id="KW-0472">Membrane</keyword>
<name>A0AAW0LK03_QUESU</name>
<dbReference type="GO" id="GO:0015297">
    <property type="term" value="F:antiporter activity"/>
    <property type="evidence" value="ECO:0007669"/>
    <property type="project" value="InterPro"/>
</dbReference>
<dbReference type="PANTHER" id="PTHR32468:SF108">
    <property type="entry name" value="CATION_H(+) ANTIPORTER 15-LIKE"/>
    <property type="match status" value="1"/>
</dbReference>
<feature type="compositionally biased region" description="Basic and acidic residues" evidence="10">
    <location>
        <begin position="696"/>
        <end position="705"/>
    </location>
</feature>
<feature type="transmembrane region" description="Helical" evidence="11">
    <location>
        <begin position="391"/>
        <end position="410"/>
    </location>
</feature>
<evidence type="ECO:0000256" key="9">
    <source>
        <dbReference type="ARBA" id="ARBA00038341"/>
    </source>
</evidence>
<evidence type="ECO:0000256" key="10">
    <source>
        <dbReference type="SAM" id="MobiDB-lite"/>
    </source>
</evidence>
<dbReference type="Proteomes" id="UP000237347">
    <property type="component" value="Unassembled WGS sequence"/>
</dbReference>
<feature type="transmembrane region" description="Helical" evidence="11">
    <location>
        <begin position="178"/>
        <end position="199"/>
    </location>
</feature>
<keyword evidence="6 11" id="KW-1133">Transmembrane helix</keyword>
<dbReference type="AlphaFoldDB" id="A0AAW0LK03"/>
<feature type="transmembrane region" description="Helical" evidence="11">
    <location>
        <begin position="211"/>
        <end position="234"/>
    </location>
</feature>
<evidence type="ECO:0000256" key="8">
    <source>
        <dbReference type="ARBA" id="ARBA00023136"/>
    </source>
</evidence>
<dbReference type="GO" id="GO:0006813">
    <property type="term" value="P:potassium ion transport"/>
    <property type="evidence" value="ECO:0007669"/>
    <property type="project" value="UniProtKB-KW"/>
</dbReference>
<feature type="transmembrane region" description="Helical" evidence="11">
    <location>
        <begin position="77"/>
        <end position="97"/>
    </location>
</feature>
<feature type="transmembrane region" description="Helical" evidence="11">
    <location>
        <begin position="240"/>
        <end position="260"/>
    </location>
</feature>
<reference evidence="14 15" key="1">
    <citation type="journal article" date="2018" name="Sci. Data">
        <title>The draft genome sequence of cork oak.</title>
        <authorList>
            <person name="Ramos A.M."/>
            <person name="Usie A."/>
            <person name="Barbosa P."/>
            <person name="Barros P.M."/>
            <person name="Capote T."/>
            <person name="Chaves I."/>
            <person name="Simoes F."/>
            <person name="Abreu I."/>
            <person name="Carrasquinho I."/>
            <person name="Faro C."/>
            <person name="Guimaraes J.B."/>
            <person name="Mendonca D."/>
            <person name="Nobrega F."/>
            <person name="Rodrigues L."/>
            <person name="Saibo N.J.M."/>
            <person name="Varela M.C."/>
            <person name="Egas C."/>
            <person name="Matos J."/>
            <person name="Miguel C.M."/>
            <person name="Oliveira M.M."/>
            <person name="Ricardo C.P."/>
            <person name="Goncalves S."/>
        </authorList>
    </citation>
    <scope>NUCLEOTIDE SEQUENCE [LARGE SCALE GENOMIC DNA]</scope>
    <source>
        <strain evidence="15">cv. HL8</strain>
    </source>
</reference>
<organism evidence="14 15">
    <name type="scientific">Quercus suber</name>
    <name type="common">Cork oak</name>
    <dbReference type="NCBI Taxonomy" id="58331"/>
    <lineage>
        <taxon>Eukaryota</taxon>
        <taxon>Viridiplantae</taxon>
        <taxon>Streptophyta</taxon>
        <taxon>Embryophyta</taxon>
        <taxon>Tracheophyta</taxon>
        <taxon>Spermatophyta</taxon>
        <taxon>Magnoliopsida</taxon>
        <taxon>eudicotyledons</taxon>
        <taxon>Gunneridae</taxon>
        <taxon>Pentapetalae</taxon>
        <taxon>rosids</taxon>
        <taxon>fabids</taxon>
        <taxon>Fagales</taxon>
        <taxon>Fagaceae</taxon>
        <taxon>Quercus</taxon>
    </lineage>
</organism>
<dbReference type="InterPro" id="IPR006153">
    <property type="entry name" value="Cation/H_exchanger_TM"/>
</dbReference>
<feature type="domain" description="Cation/H(+) antiporter central" evidence="13">
    <location>
        <begin position="503"/>
        <end position="630"/>
    </location>
</feature>
<evidence type="ECO:0000256" key="7">
    <source>
        <dbReference type="ARBA" id="ARBA00023065"/>
    </source>
</evidence>
<accession>A0AAW0LK03</accession>
<dbReference type="PANTHER" id="PTHR32468">
    <property type="entry name" value="CATION/H + ANTIPORTER"/>
    <property type="match status" value="1"/>
</dbReference>
<dbReference type="Pfam" id="PF23256">
    <property type="entry name" value="CHX17_2nd"/>
    <property type="match status" value="1"/>
</dbReference>
<feature type="transmembrane region" description="Helical" evidence="11">
    <location>
        <begin position="143"/>
        <end position="166"/>
    </location>
</feature>
<evidence type="ECO:0000256" key="5">
    <source>
        <dbReference type="ARBA" id="ARBA00022958"/>
    </source>
</evidence>
<keyword evidence="2" id="KW-0813">Transport</keyword>
<evidence type="ECO:0000313" key="14">
    <source>
        <dbReference type="EMBL" id="KAK7851655.1"/>
    </source>
</evidence>
<feature type="transmembrane region" description="Helical" evidence="11">
    <location>
        <begin position="360"/>
        <end position="379"/>
    </location>
</feature>
<dbReference type="InterPro" id="IPR057291">
    <property type="entry name" value="CHX17_2nd"/>
</dbReference>
<gene>
    <name evidence="14" type="primary">CHX15_4</name>
    <name evidence="14" type="ORF">CFP56_041286</name>
</gene>
<comment type="subcellular location">
    <subcellularLocation>
        <location evidence="1">Membrane</location>
        <topology evidence="1">Multi-pass membrane protein</topology>
    </subcellularLocation>
</comment>
<keyword evidence="15" id="KW-1185">Reference proteome</keyword>
<comment type="caution">
    <text evidence="14">The sequence shown here is derived from an EMBL/GenBank/DDBJ whole genome shotgun (WGS) entry which is preliminary data.</text>
</comment>
<keyword evidence="4 11" id="KW-0812">Transmembrane</keyword>
<feature type="domain" description="Cation/H+ exchanger transmembrane" evidence="12">
    <location>
        <begin position="61"/>
        <end position="441"/>
    </location>
</feature>